<dbReference type="RefSeq" id="WP_338666809.1">
    <property type="nucleotide sequence ID" value="NZ_CP146609.1"/>
</dbReference>
<protein>
    <submittedName>
        <fullName evidence="1">His-Xaa-Ser system protein HxsD</fullName>
    </submittedName>
</protein>
<sequence>MLSDNIVERLDDGKLMLRFSKEYYLREAIFAAAYKFTDKCAVKIEPVGEVHIGVILEERLGLEKEALKKIAMDFANEALDQQVRLDLEARNGRIRELIVRHAFSPISDLESELNDK</sequence>
<organism evidence="1 2">
    <name type="scientific">Pseudodesulfovibrio methanolicus</name>
    <dbReference type="NCBI Taxonomy" id="3126690"/>
    <lineage>
        <taxon>Bacteria</taxon>
        <taxon>Pseudomonadati</taxon>
        <taxon>Thermodesulfobacteriota</taxon>
        <taxon>Desulfovibrionia</taxon>
        <taxon>Desulfovibrionales</taxon>
        <taxon>Desulfovibrionaceae</taxon>
    </lineage>
</organism>
<dbReference type="NCBIfam" id="TIGR03976">
    <property type="entry name" value="chp_LLNDYxLRE"/>
    <property type="match status" value="1"/>
</dbReference>
<evidence type="ECO:0000313" key="2">
    <source>
        <dbReference type="Proteomes" id="UP001385389"/>
    </source>
</evidence>
<dbReference type="EMBL" id="CP146609">
    <property type="protein sequence ID" value="WWX21068.1"/>
    <property type="molecule type" value="Genomic_DNA"/>
</dbReference>
<accession>A0ABZ2IR16</accession>
<keyword evidence="2" id="KW-1185">Reference proteome</keyword>
<reference evidence="1 2" key="1">
    <citation type="submission" date="2024-03" db="EMBL/GenBank/DDBJ databases">
        <title>Phenotype and Genome Characterization of a Sulfate-Reducing Bacterium Pseudodesulfovibrio sp. strain 5S69, isolated from Petroleum Reservoir in Tatarstan (Russia).</title>
        <authorList>
            <person name="Bidzhieva S.K."/>
            <person name="Kadnikov V."/>
            <person name="Tourova T.P."/>
            <person name="Samigullina S.R."/>
            <person name="Sokolova D.S."/>
            <person name="Poltaraus A.B."/>
            <person name="Avtukh A.N."/>
            <person name="Tereshina V.M."/>
            <person name="Mardanov A.V."/>
            <person name="Nazina T.N."/>
        </authorList>
    </citation>
    <scope>NUCLEOTIDE SEQUENCE [LARGE SCALE GENOMIC DNA]</scope>
    <source>
        <strain evidence="1 2">5S69</strain>
    </source>
</reference>
<proteinExistence type="predicted"/>
<dbReference type="Proteomes" id="UP001385389">
    <property type="component" value="Chromosome"/>
</dbReference>
<name>A0ABZ2IR16_9BACT</name>
<evidence type="ECO:0000313" key="1">
    <source>
        <dbReference type="EMBL" id="WWX21068.1"/>
    </source>
</evidence>
<gene>
    <name evidence="1" type="primary">hxsD</name>
    <name evidence="1" type="ORF">V8V93_11480</name>
</gene>
<dbReference type="InterPro" id="IPR023974">
    <property type="entry name" value="HxsD"/>
</dbReference>